<dbReference type="Gene3D" id="3.40.1080.10">
    <property type="entry name" value="Glutaconate Coenzyme A-transferase"/>
    <property type="match status" value="1"/>
</dbReference>
<comment type="similarity">
    <text evidence="1">Belongs to the 3-oxoacid CoA-transferase subunit A family.</text>
</comment>
<gene>
    <name evidence="3" type="ORF">NVV95_15550</name>
</gene>
<dbReference type="SMART" id="SM00882">
    <property type="entry name" value="CoA_trans"/>
    <property type="match status" value="1"/>
</dbReference>
<organism evidence="3 4">
    <name type="scientific">Herbiconiux gentiana</name>
    <dbReference type="NCBI Taxonomy" id="2970912"/>
    <lineage>
        <taxon>Bacteria</taxon>
        <taxon>Bacillati</taxon>
        <taxon>Actinomycetota</taxon>
        <taxon>Actinomycetes</taxon>
        <taxon>Micrococcales</taxon>
        <taxon>Microbacteriaceae</taxon>
        <taxon>Herbiconiux</taxon>
    </lineage>
</organism>
<reference evidence="3" key="1">
    <citation type="submission" date="2022-08" db="EMBL/GenBank/DDBJ databases">
        <authorList>
            <person name="Deng Y."/>
            <person name="Han X.-F."/>
            <person name="Zhang Y.-Q."/>
        </authorList>
    </citation>
    <scope>NUCLEOTIDE SEQUENCE</scope>
    <source>
        <strain evidence="3">CPCC 205716</strain>
    </source>
</reference>
<accession>A0ABT2GIA5</accession>
<evidence type="ECO:0000256" key="1">
    <source>
        <dbReference type="ARBA" id="ARBA00005612"/>
    </source>
</evidence>
<sequence length="271" mass="28462">MSKLWSTAAEALAETVVDGATIAVGGFGLSGNPSDLIEALRDTGARDLTIVSNNMGVDGKGLGVLLENRQVRKVIASYVGENKLFAEQYLSGELEVEFTPQGTLAERLRAGGAGIAGFYTKTGVGTPVAEGKPLEVFDGETYVLERGIVADVALVHAWRADREGNLVYRHTARNFNPLVATAGRLTVAEAEQVVDDYLDPDTIVTPGIFVQRLVTAEPRVKDIEQRTVRPRPTAAAGTASAAAERIASAAAGMTASATARTAPAHAERTAS</sequence>
<dbReference type="SUPFAM" id="SSF100950">
    <property type="entry name" value="NagB/RpiA/CoA transferase-like"/>
    <property type="match status" value="1"/>
</dbReference>
<dbReference type="RefSeq" id="WP_259487457.1">
    <property type="nucleotide sequence ID" value="NZ_JANTEZ010000006.1"/>
</dbReference>
<dbReference type="NCBIfam" id="TIGR02429">
    <property type="entry name" value="pcaI_scoA_fam"/>
    <property type="match status" value="1"/>
</dbReference>
<keyword evidence="2 3" id="KW-0808">Transferase</keyword>
<name>A0ABT2GIA5_9MICO</name>
<protein>
    <submittedName>
        <fullName evidence="3">CoA transferase subunit A</fullName>
    </submittedName>
</protein>
<dbReference type="Pfam" id="PF01144">
    <property type="entry name" value="CoA_trans"/>
    <property type="match status" value="1"/>
</dbReference>
<dbReference type="GO" id="GO:0016740">
    <property type="term" value="F:transferase activity"/>
    <property type="evidence" value="ECO:0007669"/>
    <property type="project" value="UniProtKB-KW"/>
</dbReference>
<dbReference type="InterPro" id="IPR037171">
    <property type="entry name" value="NagB/RpiA_transferase-like"/>
</dbReference>
<evidence type="ECO:0000313" key="4">
    <source>
        <dbReference type="Proteomes" id="UP001165580"/>
    </source>
</evidence>
<dbReference type="PANTHER" id="PTHR13707:SF60">
    <property type="entry name" value="ACETATE COA-TRANSFERASE SUBUNIT ALPHA"/>
    <property type="match status" value="1"/>
</dbReference>
<evidence type="ECO:0000256" key="2">
    <source>
        <dbReference type="ARBA" id="ARBA00022679"/>
    </source>
</evidence>
<dbReference type="EMBL" id="JANTEZ010000006">
    <property type="protein sequence ID" value="MCS5715961.1"/>
    <property type="molecule type" value="Genomic_DNA"/>
</dbReference>
<dbReference type="InterPro" id="IPR004165">
    <property type="entry name" value="CoA_trans_fam_I"/>
</dbReference>
<comment type="caution">
    <text evidence="3">The sequence shown here is derived from an EMBL/GenBank/DDBJ whole genome shotgun (WGS) entry which is preliminary data.</text>
</comment>
<proteinExistence type="inferred from homology"/>
<evidence type="ECO:0000313" key="3">
    <source>
        <dbReference type="EMBL" id="MCS5715961.1"/>
    </source>
</evidence>
<dbReference type="InterPro" id="IPR012792">
    <property type="entry name" value="3-oxoacid_CoA-transf_A"/>
</dbReference>
<dbReference type="PANTHER" id="PTHR13707">
    <property type="entry name" value="KETOACID-COENZYME A TRANSFERASE"/>
    <property type="match status" value="1"/>
</dbReference>
<dbReference type="PROSITE" id="PS01273">
    <property type="entry name" value="COA_TRANSF_1"/>
    <property type="match status" value="1"/>
</dbReference>
<dbReference type="Proteomes" id="UP001165580">
    <property type="component" value="Unassembled WGS sequence"/>
</dbReference>
<dbReference type="InterPro" id="IPR004163">
    <property type="entry name" value="CoA_transf_BS"/>
</dbReference>
<keyword evidence="4" id="KW-1185">Reference proteome</keyword>